<evidence type="ECO:0000313" key="3">
    <source>
        <dbReference type="Proteomes" id="UP000782843"/>
    </source>
</evidence>
<sequence length="129" mass="14378">YSVPDAVAKVLEKKVEELKENINMFEEQSNEDDVKKEVLEIEVSDSEEIDEVLDKRETVTEEIGSFSTNLNQTITADFGVQATPKAEIDNHYKEDNELDMSPDCPDCGSSLQFAEGCILCRSCGFSKCG</sequence>
<evidence type="ECO:0000256" key="1">
    <source>
        <dbReference type="SAM" id="Coils"/>
    </source>
</evidence>
<dbReference type="Proteomes" id="UP000782843">
    <property type="component" value="Unassembled WGS sequence"/>
</dbReference>
<keyword evidence="1" id="KW-0175">Coiled coil</keyword>
<name>A0A955L359_9BACT</name>
<reference evidence="2" key="1">
    <citation type="submission" date="2020-04" db="EMBL/GenBank/DDBJ databases">
        <authorList>
            <person name="Zhang T."/>
        </authorList>
    </citation>
    <scope>NUCLEOTIDE SEQUENCE</scope>
    <source>
        <strain evidence="2">HKST-UBA10</strain>
    </source>
</reference>
<dbReference type="AlphaFoldDB" id="A0A955L359"/>
<comment type="caution">
    <text evidence="2">The sequence shown here is derived from an EMBL/GenBank/DDBJ whole genome shotgun (WGS) entry which is preliminary data.</text>
</comment>
<proteinExistence type="predicted"/>
<feature type="non-terminal residue" evidence="2">
    <location>
        <position position="1"/>
    </location>
</feature>
<feature type="coiled-coil region" evidence="1">
    <location>
        <begin position="8"/>
        <end position="35"/>
    </location>
</feature>
<evidence type="ECO:0000313" key="2">
    <source>
        <dbReference type="EMBL" id="MCA9382072.1"/>
    </source>
</evidence>
<protein>
    <submittedName>
        <fullName evidence="2">Uncharacterized protein</fullName>
    </submittedName>
</protein>
<gene>
    <name evidence="2" type="ORF">KC660_01540</name>
</gene>
<dbReference type="EMBL" id="JAGQLG010000054">
    <property type="protein sequence ID" value="MCA9382072.1"/>
    <property type="molecule type" value="Genomic_DNA"/>
</dbReference>
<organism evidence="2 3">
    <name type="scientific">Candidatus Dojkabacteria bacterium</name>
    <dbReference type="NCBI Taxonomy" id="2099670"/>
    <lineage>
        <taxon>Bacteria</taxon>
        <taxon>Candidatus Dojkabacteria</taxon>
    </lineage>
</organism>
<reference evidence="2" key="2">
    <citation type="journal article" date="2021" name="Microbiome">
        <title>Successional dynamics and alternative stable states in a saline activated sludge microbial community over 9 years.</title>
        <authorList>
            <person name="Wang Y."/>
            <person name="Ye J."/>
            <person name="Ju F."/>
            <person name="Liu L."/>
            <person name="Boyd J.A."/>
            <person name="Deng Y."/>
            <person name="Parks D.H."/>
            <person name="Jiang X."/>
            <person name="Yin X."/>
            <person name="Woodcroft B.J."/>
            <person name="Tyson G.W."/>
            <person name="Hugenholtz P."/>
            <person name="Polz M.F."/>
            <person name="Zhang T."/>
        </authorList>
    </citation>
    <scope>NUCLEOTIDE SEQUENCE</scope>
    <source>
        <strain evidence="2">HKST-UBA10</strain>
    </source>
</reference>
<accession>A0A955L359</accession>